<dbReference type="InterPro" id="IPR015854">
    <property type="entry name" value="ABC_transpr_LolD-like"/>
</dbReference>
<dbReference type="GO" id="GO:0005524">
    <property type="term" value="F:ATP binding"/>
    <property type="evidence" value="ECO:0007669"/>
    <property type="project" value="UniProtKB-KW"/>
</dbReference>
<feature type="domain" description="ABC transporter" evidence="3">
    <location>
        <begin position="4"/>
        <end position="224"/>
    </location>
</feature>
<dbReference type="SUPFAM" id="SSF52540">
    <property type="entry name" value="P-loop containing nucleoside triphosphate hydrolases"/>
    <property type="match status" value="1"/>
</dbReference>
<dbReference type="EMBL" id="DSTX01000002">
    <property type="protein sequence ID" value="HFK20242.1"/>
    <property type="molecule type" value="Genomic_DNA"/>
</dbReference>
<dbReference type="Gene3D" id="3.40.50.300">
    <property type="entry name" value="P-loop containing nucleotide triphosphate hydrolases"/>
    <property type="match status" value="1"/>
</dbReference>
<reference evidence="4" key="1">
    <citation type="journal article" date="2020" name="mSystems">
        <title>Genome- and Community-Level Interaction Insights into Carbon Utilization and Element Cycling Functions of Hydrothermarchaeota in Hydrothermal Sediment.</title>
        <authorList>
            <person name="Zhou Z."/>
            <person name="Liu Y."/>
            <person name="Xu W."/>
            <person name="Pan J."/>
            <person name="Luo Z.H."/>
            <person name="Li M."/>
        </authorList>
    </citation>
    <scope>NUCLEOTIDE SEQUENCE [LARGE SCALE GENOMIC DNA]</scope>
    <source>
        <strain evidence="4">SpSt-468</strain>
    </source>
</reference>
<dbReference type="GO" id="GO:0022857">
    <property type="term" value="F:transmembrane transporter activity"/>
    <property type="evidence" value="ECO:0007669"/>
    <property type="project" value="TreeGrafter"/>
</dbReference>
<dbReference type="GO" id="GO:0016887">
    <property type="term" value="F:ATP hydrolysis activity"/>
    <property type="evidence" value="ECO:0007669"/>
    <property type="project" value="InterPro"/>
</dbReference>
<evidence type="ECO:0000256" key="2">
    <source>
        <dbReference type="ARBA" id="ARBA00022840"/>
    </source>
</evidence>
<dbReference type="PANTHER" id="PTHR24220">
    <property type="entry name" value="IMPORT ATP-BINDING PROTEIN"/>
    <property type="match status" value="1"/>
</dbReference>
<gene>
    <name evidence="4" type="ORF">ENS19_03075</name>
</gene>
<sequence>MPEIILEKLTKSYRLDNKEILVLDGINAAFPETGIVVISGLSGAGKSTLIRIIAGLQSPSSGSVYIDGIDITRLGAYELAWFRRKKIGFKPQDPVLIPHLTLVENVALPLLFNYVNKEKALHEAERILKEVGLGSRMDHRPDEISGGEYERASFAQTIIGSPPIVILDEPTAHLDSESSKRIAEIIKKKQKETGSMYIVTTLEPTLIEEAEKKVCLVSGRLETIE</sequence>
<proteinExistence type="predicted"/>
<keyword evidence="1" id="KW-0547">Nucleotide-binding</keyword>
<dbReference type="AlphaFoldDB" id="A0A7C3F5F4"/>
<accession>A0A7C3F5F4</accession>
<comment type="caution">
    <text evidence="4">The sequence shown here is derived from an EMBL/GenBank/DDBJ whole genome shotgun (WGS) entry which is preliminary data.</text>
</comment>
<organism evidence="4">
    <name type="scientific">Candidatus Methanomethylicus mesodigestus</name>
    <dbReference type="NCBI Taxonomy" id="1867258"/>
    <lineage>
        <taxon>Archaea</taxon>
        <taxon>Thermoproteota</taxon>
        <taxon>Methanosuratincolia</taxon>
        <taxon>Candidatus Methanomethylicales</taxon>
        <taxon>Candidatus Methanomethylicaceae</taxon>
        <taxon>Candidatus Methanomethylicus</taxon>
    </lineage>
</organism>
<evidence type="ECO:0000313" key="4">
    <source>
        <dbReference type="EMBL" id="HFK20242.1"/>
    </source>
</evidence>
<name>A0A7C3F5F4_9CREN</name>
<dbReference type="InterPro" id="IPR003439">
    <property type="entry name" value="ABC_transporter-like_ATP-bd"/>
</dbReference>
<evidence type="ECO:0000259" key="3">
    <source>
        <dbReference type="PROSITE" id="PS50893"/>
    </source>
</evidence>
<evidence type="ECO:0000256" key="1">
    <source>
        <dbReference type="ARBA" id="ARBA00022741"/>
    </source>
</evidence>
<dbReference type="PROSITE" id="PS50893">
    <property type="entry name" value="ABC_TRANSPORTER_2"/>
    <property type="match status" value="1"/>
</dbReference>
<dbReference type="InterPro" id="IPR003593">
    <property type="entry name" value="AAA+_ATPase"/>
</dbReference>
<keyword evidence="2 4" id="KW-0067">ATP-binding</keyword>
<dbReference type="GO" id="GO:0005886">
    <property type="term" value="C:plasma membrane"/>
    <property type="evidence" value="ECO:0007669"/>
    <property type="project" value="TreeGrafter"/>
</dbReference>
<dbReference type="SMART" id="SM00382">
    <property type="entry name" value="AAA"/>
    <property type="match status" value="1"/>
</dbReference>
<dbReference type="InterPro" id="IPR027417">
    <property type="entry name" value="P-loop_NTPase"/>
</dbReference>
<dbReference type="Pfam" id="PF00005">
    <property type="entry name" value="ABC_tran"/>
    <property type="match status" value="1"/>
</dbReference>
<protein>
    <submittedName>
        <fullName evidence="4">ATP-binding cassette domain-containing protein</fullName>
    </submittedName>
</protein>